<protein>
    <submittedName>
        <fullName evidence="1">Head assembly cochaperone with GroEL</fullName>
    </submittedName>
</protein>
<evidence type="ECO:0000313" key="1">
    <source>
        <dbReference type="EMBL" id="BBC78278.1"/>
    </source>
</evidence>
<proteinExistence type="predicted"/>
<dbReference type="EMBL" id="LC371242">
    <property type="protein sequence ID" value="BBC78278.1"/>
    <property type="molecule type" value="Genomic_DNA"/>
</dbReference>
<dbReference type="RefSeq" id="YP_010090925.1">
    <property type="nucleotide sequence ID" value="NC_055721.1"/>
</dbReference>
<dbReference type="KEGG" id="vg:65108417"/>
<dbReference type="SUPFAM" id="SSF50129">
    <property type="entry name" value="GroES-like"/>
    <property type="match status" value="1"/>
</dbReference>
<dbReference type="InterPro" id="IPR011032">
    <property type="entry name" value="GroES-like_sf"/>
</dbReference>
<sequence>MELPIKALGEHIIFVSEPSQAGDDKTSESGIFLGKETQGQLPEVMEVHSIGDEVPTGFIEVGDLVPYLASNPTFKNVIHPLVALGIKQPKEVKQKFVAAHYKSLGVVYK</sequence>
<reference evidence="1 2" key="1">
    <citation type="submission" date="2018-02" db="EMBL/GenBank/DDBJ databases">
        <title>Full genome sequencing of a novel polyvalent bacteriophage as one of T4-Family member.</title>
        <authorList>
            <person name="Kawasaki T."/>
            <person name="Saad A.M."/>
            <person name="Yamada T."/>
        </authorList>
    </citation>
    <scope>NUCLEOTIDE SEQUENCE [LARGE SCALE GENOMIC DNA]</scope>
    <source>
        <strain evidence="1 2">EcS1</strain>
    </source>
</reference>
<organism evidence="1 2">
    <name type="scientific">Escherichia phage EcS1</name>
    <dbReference type="NCBI Taxonomy" id="2083276"/>
    <lineage>
        <taxon>Viruses</taxon>
        <taxon>Duplodnaviria</taxon>
        <taxon>Heunggongvirae</taxon>
        <taxon>Uroviricota</taxon>
        <taxon>Caudoviricetes</taxon>
        <taxon>Pantevenvirales</taxon>
        <taxon>Straboviridae</taxon>
        <taxon>Tevenvirinae</taxon>
        <taxon>Kagamiyamavirus</taxon>
        <taxon>Kagamiyamavirus ecs1</taxon>
    </lineage>
</organism>
<dbReference type="InterPro" id="IPR037124">
    <property type="entry name" value="Chaperonin_GroES_sf"/>
</dbReference>
<keyword evidence="2" id="KW-1185">Reference proteome</keyword>
<dbReference type="Proteomes" id="UP000250157">
    <property type="component" value="Segment"/>
</dbReference>
<dbReference type="GO" id="GO:0006457">
    <property type="term" value="P:protein folding"/>
    <property type="evidence" value="ECO:0007669"/>
    <property type="project" value="InterPro"/>
</dbReference>
<accession>A0A2Z5ZC95</accession>
<dbReference type="GeneID" id="65108417"/>
<dbReference type="Gene3D" id="2.30.33.40">
    <property type="entry name" value="GroES chaperonin"/>
    <property type="match status" value="1"/>
</dbReference>
<evidence type="ECO:0000313" key="2">
    <source>
        <dbReference type="Proteomes" id="UP000250157"/>
    </source>
</evidence>
<name>A0A2Z5ZC95_9CAUD</name>